<organism evidence="2 3">
    <name type="scientific">Sylvietta virens</name>
    <name type="common">Green crombec</name>
    <dbReference type="NCBI Taxonomy" id="208069"/>
    <lineage>
        <taxon>Eukaryota</taxon>
        <taxon>Metazoa</taxon>
        <taxon>Chordata</taxon>
        <taxon>Craniata</taxon>
        <taxon>Vertebrata</taxon>
        <taxon>Euteleostomi</taxon>
        <taxon>Archelosauria</taxon>
        <taxon>Archosauria</taxon>
        <taxon>Dinosauria</taxon>
        <taxon>Saurischia</taxon>
        <taxon>Theropoda</taxon>
        <taxon>Coelurosauria</taxon>
        <taxon>Aves</taxon>
        <taxon>Neognathae</taxon>
        <taxon>Neoaves</taxon>
        <taxon>Telluraves</taxon>
        <taxon>Australaves</taxon>
        <taxon>Passeriformes</taxon>
        <taxon>Sylvioidea</taxon>
        <taxon>Sylviidae</taxon>
        <taxon>Acrocephalinae</taxon>
        <taxon>Sylvietta</taxon>
    </lineage>
</organism>
<sequence>QLILFRLRNQLVVAFKGDNIVTFKHLFLTSYEDSTDDTQAIYTCRDLLEHLAFVLEKYLVVPNETLGCYAYGGTGGGPRCVPGLWLCQRFFHRGDIDPGRDTFDIDPSV</sequence>
<feature type="non-terminal residue" evidence="2">
    <location>
        <position position="1"/>
    </location>
</feature>
<comment type="caution">
    <text evidence="2">The sequence shown here is derived from an EMBL/GenBank/DDBJ whole genome shotgun (WGS) entry which is preliminary data.</text>
</comment>
<dbReference type="EMBL" id="VXAN01001163">
    <property type="protein sequence ID" value="NXK70479.1"/>
    <property type="molecule type" value="Genomic_DNA"/>
</dbReference>
<evidence type="ECO:0000313" key="3">
    <source>
        <dbReference type="Proteomes" id="UP000567822"/>
    </source>
</evidence>
<evidence type="ECO:0000313" key="2">
    <source>
        <dbReference type="EMBL" id="NXK70479.1"/>
    </source>
</evidence>
<dbReference type="GO" id="GO:0072345">
    <property type="term" value="F:NAADP-sensitive calcium-release channel activity"/>
    <property type="evidence" value="ECO:0007669"/>
    <property type="project" value="TreeGrafter"/>
</dbReference>
<dbReference type="PANTHER" id="PTHR12127">
    <property type="entry name" value="MUCOLIPIN"/>
    <property type="match status" value="1"/>
</dbReference>
<gene>
    <name evidence="2" type="primary">Mcoln1_0</name>
    <name evidence="2" type="ORF">SYLVIR_R07844</name>
</gene>
<dbReference type="InterPro" id="IPR049134">
    <property type="entry name" value="MCLN_ECD"/>
</dbReference>
<dbReference type="InterPro" id="IPR039031">
    <property type="entry name" value="Mucolipin"/>
</dbReference>
<dbReference type="GO" id="GO:0005886">
    <property type="term" value="C:plasma membrane"/>
    <property type="evidence" value="ECO:0007669"/>
    <property type="project" value="TreeGrafter"/>
</dbReference>
<name>A0A7L0LQ69_9SYLV</name>
<dbReference type="GO" id="GO:0005765">
    <property type="term" value="C:lysosomal membrane"/>
    <property type="evidence" value="ECO:0007669"/>
    <property type="project" value="TreeGrafter"/>
</dbReference>
<feature type="non-terminal residue" evidence="2">
    <location>
        <position position="109"/>
    </location>
</feature>
<accession>A0A7L0LQ69</accession>
<dbReference type="Proteomes" id="UP000567822">
    <property type="component" value="Unassembled WGS sequence"/>
</dbReference>
<feature type="domain" description="Mucolipin extracytosolic" evidence="1">
    <location>
        <begin position="12"/>
        <end position="109"/>
    </location>
</feature>
<proteinExistence type="predicted"/>
<protein>
    <submittedName>
        <fullName evidence="2">MCLN1 protein</fullName>
    </submittedName>
</protein>
<dbReference type="Pfam" id="PF21381">
    <property type="entry name" value="MCLN_ECD"/>
    <property type="match status" value="1"/>
</dbReference>
<keyword evidence="3" id="KW-1185">Reference proteome</keyword>
<reference evidence="2 3" key="1">
    <citation type="submission" date="2019-09" db="EMBL/GenBank/DDBJ databases">
        <title>Bird 10,000 Genomes (B10K) Project - Family phase.</title>
        <authorList>
            <person name="Zhang G."/>
        </authorList>
    </citation>
    <scope>NUCLEOTIDE SEQUENCE [LARGE SCALE GENOMIC DNA]</scope>
    <source>
        <strain evidence="2">B10K-DU-009-59</strain>
        <tissue evidence="2">Muscle</tissue>
    </source>
</reference>
<dbReference type="PANTHER" id="PTHR12127:SF6">
    <property type="entry name" value="MUCOLIPIN-1"/>
    <property type="match status" value="1"/>
</dbReference>
<evidence type="ECO:0000259" key="1">
    <source>
        <dbReference type="Pfam" id="PF21381"/>
    </source>
</evidence>
<dbReference type="AlphaFoldDB" id="A0A7L0LQ69"/>